<protein>
    <submittedName>
        <fullName evidence="2">Uncharacterized protein</fullName>
    </submittedName>
</protein>
<keyword evidence="1" id="KW-0732">Signal</keyword>
<accession>A0A1Y1S4W3</accession>
<proteinExistence type="predicted"/>
<dbReference type="VEuPathDB" id="MicrosporidiaDB:ECANGB1_2670"/>
<feature type="signal peptide" evidence="1">
    <location>
        <begin position="1"/>
        <end position="17"/>
    </location>
</feature>
<keyword evidence="3" id="KW-1185">Reference proteome</keyword>
<evidence type="ECO:0000313" key="3">
    <source>
        <dbReference type="Proteomes" id="UP000192639"/>
    </source>
</evidence>
<dbReference type="Proteomes" id="UP000192639">
    <property type="component" value="Unassembled WGS sequence"/>
</dbReference>
<name>A0A1Y1S4W3_9MICR</name>
<dbReference type="EMBL" id="LWDP01000081">
    <property type="protein sequence ID" value="ORD93456.1"/>
    <property type="molecule type" value="Genomic_DNA"/>
</dbReference>
<comment type="caution">
    <text evidence="2">The sequence shown here is derived from an EMBL/GenBank/DDBJ whole genome shotgun (WGS) entry which is preliminary data.</text>
</comment>
<feature type="chain" id="PRO_5013028046" evidence="1">
    <location>
        <begin position="18"/>
        <end position="61"/>
    </location>
</feature>
<evidence type="ECO:0000256" key="1">
    <source>
        <dbReference type="SAM" id="SignalP"/>
    </source>
</evidence>
<reference evidence="2 3" key="1">
    <citation type="journal article" date="2017" name="Environ. Microbiol.">
        <title>Decay of the glycolytic pathway and adaptation to intranuclear parasitism within Enterocytozoonidae microsporidia.</title>
        <authorList>
            <person name="Wiredu Boakye D."/>
            <person name="Jaroenlak P."/>
            <person name="Prachumwat A."/>
            <person name="Williams T.A."/>
            <person name="Bateman K.S."/>
            <person name="Itsathitphaisarn O."/>
            <person name="Sritunyalucksana K."/>
            <person name="Paszkiewicz K.H."/>
            <person name="Moore K.A."/>
            <person name="Stentiford G.D."/>
            <person name="Williams B.A."/>
        </authorList>
    </citation>
    <scope>NUCLEOTIDE SEQUENCE [LARGE SCALE GENOMIC DNA]</scope>
    <source>
        <strain evidence="2 3">GB1</strain>
    </source>
</reference>
<evidence type="ECO:0000313" key="2">
    <source>
        <dbReference type="EMBL" id="ORD93456.1"/>
    </source>
</evidence>
<gene>
    <name evidence="2" type="ORF">ECANGB1_2670</name>
</gene>
<dbReference type="AlphaFoldDB" id="A0A1Y1S4W3"/>
<organism evidence="2 3">
    <name type="scientific">Enterospora canceri</name>
    <dbReference type="NCBI Taxonomy" id="1081671"/>
    <lineage>
        <taxon>Eukaryota</taxon>
        <taxon>Fungi</taxon>
        <taxon>Fungi incertae sedis</taxon>
        <taxon>Microsporidia</taxon>
        <taxon>Enterocytozoonidae</taxon>
        <taxon>Enterospora</taxon>
    </lineage>
</organism>
<sequence length="61" mass="7219">MLQKAWPMLLRLLLAHAFSTNLEDDDYFRQQLEEEDDLLVQHLRLKGYNVTPPSHQMPPSQ</sequence>